<dbReference type="RefSeq" id="WP_034747498.1">
    <property type="nucleotide sequence ID" value="NZ_FQVE01000004.1"/>
</dbReference>
<name>A0A1M5G9W5_9FLAO</name>
<sequence length="271" mass="28050">MKIKQFYPLLVLVASSTVLYSQVGINTPNPQGAFQVDAGKDNPATGVPTAAQQANDVNITTAGDVGIGNTVPTNKLHVTAAANPLRLEGTTAGVTTTDRLMVLDGTGVVKTIGTLGALSIPNPAVFRLEAPIANFLNGVAAGNTQVIPMSVIKNTIPGLTYNTTTSTITFPVGTYQMTFVYEAVHNNTGCTLSSYFIDFPLDAGTTRVHNTSSHVEGGNSIHGNAITYATTVPAGKTWQIALGRGISGNCAGPGMNLTGTATQLLVFRIGD</sequence>
<evidence type="ECO:0000313" key="4">
    <source>
        <dbReference type="Proteomes" id="UP000028719"/>
    </source>
</evidence>
<organism evidence="3 5">
    <name type="scientific">Chryseobacterium vrystaatense</name>
    <dbReference type="NCBI Taxonomy" id="307480"/>
    <lineage>
        <taxon>Bacteria</taxon>
        <taxon>Pseudomonadati</taxon>
        <taxon>Bacteroidota</taxon>
        <taxon>Flavobacteriia</taxon>
        <taxon>Flavobacteriales</taxon>
        <taxon>Weeksellaceae</taxon>
        <taxon>Chryseobacterium group</taxon>
        <taxon>Chryseobacterium</taxon>
    </lineage>
</organism>
<accession>A0A1M5G9W5</accession>
<dbReference type="Proteomes" id="UP000028719">
    <property type="component" value="Unassembled WGS sequence"/>
</dbReference>
<evidence type="ECO:0008006" key="6">
    <source>
        <dbReference type="Google" id="ProtNLM"/>
    </source>
</evidence>
<evidence type="ECO:0000313" key="5">
    <source>
        <dbReference type="Proteomes" id="UP000184108"/>
    </source>
</evidence>
<dbReference type="EMBL" id="JPRI01000007">
    <property type="protein sequence ID" value="KFF24938.1"/>
    <property type="molecule type" value="Genomic_DNA"/>
</dbReference>
<dbReference type="EMBL" id="FQVE01000004">
    <property type="protein sequence ID" value="SHG00272.1"/>
    <property type="molecule type" value="Genomic_DNA"/>
</dbReference>
<feature type="signal peptide" evidence="1">
    <location>
        <begin position="1"/>
        <end position="20"/>
    </location>
</feature>
<dbReference type="OrthoDB" id="1268762at2"/>
<reference evidence="3" key="2">
    <citation type="submission" date="2016-11" db="EMBL/GenBank/DDBJ databases">
        <authorList>
            <person name="Jaros S."/>
            <person name="Januszkiewicz K."/>
            <person name="Wedrychowicz H."/>
        </authorList>
    </citation>
    <scope>NUCLEOTIDE SEQUENCE [LARGE SCALE GENOMIC DNA]</scope>
    <source>
        <strain evidence="3">YR203</strain>
    </source>
</reference>
<keyword evidence="1" id="KW-0732">Signal</keyword>
<evidence type="ECO:0000256" key="1">
    <source>
        <dbReference type="SAM" id="SignalP"/>
    </source>
</evidence>
<reference evidence="5" key="3">
    <citation type="submission" date="2016-11" db="EMBL/GenBank/DDBJ databases">
        <authorList>
            <person name="Varghese N."/>
            <person name="Submissions S."/>
        </authorList>
    </citation>
    <scope>NUCLEOTIDE SEQUENCE [LARGE SCALE GENOMIC DNA]</scope>
    <source>
        <strain evidence="5">YR203</strain>
    </source>
</reference>
<evidence type="ECO:0000313" key="3">
    <source>
        <dbReference type="EMBL" id="SHG00272.1"/>
    </source>
</evidence>
<protein>
    <recommendedName>
        <fullName evidence="6">C1q domain-containing protein</fullName>
    </recommendedName>
</protein>
<evidence type="ECO:0000313" key="2">
    <source>
        <dbReference type="EMBL" id="KFF24938.1"/>
    </source>
</evidence>
<keyword evidence="4" id="KW-1185">Reference proteome</keyword>
<feature type="chain" id="PRO_5009910381" description="C1q domain-containing protein" evidence="1">
    <location>
        <begin position="21"/>
        <end position="271"/>
    </location>
</feature>
<proteinExistence type="predicted"/>
<reference evidence="2 4" key="1">
    <citation type="submission" date="2014-07" db="EMBL/GenBank/DDBJ databases">
        <title>Genome of Chryseobacterium vrystaatense LMG 22846.</title>
        <authorList>
            <person name="Pipes S.E."/>
            <person name="Stropko S.J."/>
            <person name="Newman J.D."/>
        </authorList>
    </citation>
    <scope>NUCLEOTIDE SEQUENCE [LARGE SCALE GENOMIC DNA]</scope>
    <source>
        <strain evidence="2 4">LMG 22846</strain>
    </source>
</reference>
<gene>
    <name evidence="2" type="ORF">IW16_18660</name>
    <name evidence="3" type="ORF">SAMN02787073_3278</name>
</gene>
<dbReference type="AlphaFoldDB" id="A0A1M5G9W5"/>
<dbReference type="Proteomes" id="UP000184108">
    <property type="component" value="Unassembled WGS sequence"/>
</dbReference>